<comment type="caution">
    <text evidence="1">The sequence shown here is derived from an EMBL/GenBank/DDBJ whole genome shotgun (WGS) entry which is preliminary data.</text>
</comment>
<evidence type="ECO:0000313" key="2">
    <source>
        <dbReference type="Proteomes" id="UP000634805"/>
    </source>
</evidence>
<name>A0A811TG35_9EURY</name>
<dbReference type="AlphaFoldDB" id="A0A811TG35"/>
<accession>A0A811TG35</accession>
<dbReference type="EMBL" id="CAJHIS010000021">
    <property type="protein sequence ID" value="CAD6494429.1"/>
    <property type="molecule type" value="Genomic_DNA"/>
</dbReference>
<proteinExistence type="predicted"/>
<dbReference type="Proteomes" id="UP000634805">
    <property type="component" value="Unassembled WGS sequence"/>
</dbReference>
<protein>
    <submittedName>
        <fullName evidence="1">Uncharacterized protein</fullName>
    </submittedName>
</protein>
<reference evidence="1" key="1">
    <citation type="submission" date="2020-10" db="EMBL/GenBank/DDBJ databases">
        <authorList>
            <person name="Hahn C.J."/>
            <person name="Laso-Perez R."/>
            <person name="Vulcano F."/>
            <person name="Vaziourakis K.-M."/>
            <person name="Stokke R."/>
            <person name="Steen I.H."/>
            <person name="Teske A."/>
            <person name="Boetius A."/>
            <person name="Liebeke M."/>
            <person name="Amann R."/>
            <person name="Knittel K."/>
        </authorList>
    </citation>
    <scope>NUCLEOTIDE SEQUENCE</scope>
    <source>
        <strain evidence="1">Gfbio:e3339647-f889-4370-9287-4fb5cb688e4c:AG392D22_GoMArc1</strain>
    </source>
</reference>
<evidence type="ECO:0000313" key="1">
    <source>
        <dbReference type="EMBL" id="CAD6494429.1"/>
    </source>
</evidence>
<sequence>MDSGQSFDDGITEWIEYVNVAVKNEVTENSEDFRLRFEKINLALTLFSPIAEKLPIDHAKWFHGDDGVIPRSSNIHIIMEFITQALYMEASHLWPAANHSLRCALEHTFWTIWQIGYPEGSKTMIGGAEQVKISDMKDKTFNIPRFKNSKKKFEFSGSAGTTKNLFEKISEVYSHLSYYVHTSNIHIEIRGARPHITHDLGANPRAERDTQETFNDTLVLIVVLLSIACMEFIENEHLTVLYNKLLPSDVYTTLEEIISK</sequence>
<gene>
    <name evidence="1" type="ORF">EMLJLAPB_00782</name>
</gene>
<organism evidence="1 2">
    <name type="scientific">Candidatus Argoarchaeum ethanivorans</name>
    <dbReference type="NCBI Taxonomy" id="2608793"/>
    <lineage>
        <taxon>Archaea</taxon>
        <taxon>Methanobacteriati</taxon>
        <taxon>Methanobacteriota</taxon>
        <taxon>Stenosarchaea group</taxon>
        <taxon>Methanomicrobia</taxon>
        <taxon>Methanosarcinales</taxon>
        <taxon>Methanosarcinales incertae sedis</taxon>
        <taxon>GOM Arc I cluster</taxon>
        <taxon>Candidatus Argoarchaeum</taxon>
    </lineage>
</organism>